<keyword evidence="8" id="KW-0968">Cytoplasmic vesicle</keyword>
<reference evidence="15" key="1">
    <citation type="submission" date="2025-08" db="UniProtKB">
        <authorList>
            <consortium name="Ensembl"/>
        </authorList>
    </citation>
    <scope>IDENTIFICATION</scope>
</reference>
<dbReference type="Pfam" id="PF17751">
    <property type="entry name" value="SKICH"/>
    <property type="match status" value="1"/>
</dbReference>
<evidence type="ECO:0000256" key="12">
    <source>
        <dbReference type="ARBA" id="ARBA00041519"/>
    </source>
</evidence>
<comment type="subcellular location">
    <subcellularLocation>
        <location evidence="1">Cytoplasm</location>
        <location evidence="1">Cytoskeleton</location>
    </subcellularLocation>
    <subcellularLocation>
        <location evidence="2">Cytoplasm</location>
        <location evidence="2">Perinuclear region</location>
    </subcellularLocation>
    <subcellularLocation>
        <location evidence="9">Cytoplasmic vesicle</location>
        <location evidence="9">Autophagosome membrane</location>
        <topology evidence="9">Peripheral membrane protein</topology>
    </subcellularLocation>
</comment>
<dbReference type="Gene3D" id="2.60.40.2840">
    <property type="match status" value="2"/>
</dbReference>
<keyword evidence="7" id="KW-0206">Cytoskeleton</keyword>
<evidence type="ECO:0000256" key="3">
    <source>
        <dbReference type="ARBA" id="ARBA00022490"/>
    </source>
</evidence>
<dbReference type="GO" id="GO:0000421">
    <property type="term" value="C:autophagosome membrane"/>
    <property type="evidence" value="ECO:0007669"/>
    <property type="project" value="UniProtKB-SubCell"/>
</dbReference>
<evidence type="ECO:0000256" key="1">
    <source>
        <dbReference type="ARBA" id="ARBA00004245"/>
    </source>
</evidence>
<evidence type="ECO:0000256" key="7">
    <source>
        <dbReference type="ARBA" id="ARBA00023212"/>
    </source>
</evidence>
<feature type="domain" description="SKICH" evidence="14">
    <location>
        <begin position="23"/>
        <end position="66"/>
    </location>
</feature>
<dbReference type="GeneTree" id="ENSGT00950000183025"/>
<dbReference type="GO" id="GO:1901098">
    <property type="term" value="P:positive regulation of autophagosome maturation"/>
    <property type="evidence" value="ECO:0007669"/>
    <property type="project" value="TreeGrafter"/>
</dbReference>
<keyword evidence="5 13" id="KW-0175">Coiled coil</keyword>
<evidence type="ECO:0000256" key="4">
    <source>
        <dbReference type="ARBA" id="ARBA00023006"/>
    </source>
</evidence>
<proteinExistence type="inferred from homology"/>
<evidence type="ECO:0000259" key="14">
    <source>
        <dbReference type="Pfam" id="PF17751"/>
    </source>
</evidence>
<evidence type="ECO:0000256" key="5">
    <source>
        <dbReference type="ARBA" id="ARBA00023054"/>
    </source>
</evidence>
<organism evidence="15 16">
    <name type="scientific">Cebus imitator</name>
    <name type="common">Panamanian white-faced capuchin</name>
    <name type="synonym">Cebus capucinus imitator</name>
    <dbReference type="NCBI Taxonomy" id="2715852"/>
    <lineage>
        <taxon>Eukaryota</taxon>
        <taxon>Metazoa</taxon>
        <taxon>Chordata</taxon>
        <taxon>Craniata</taxon>
        <taxon>Vertebrata</taxon>
        <taxon>Euteleostomi</taxon>
        <taxon>Mammalia</taxon>
        <taxon>Eutheria</taxon>
        <taxon>Euarchontoglires</taxon>
        <taxon>Primates</taxon>
        <taxon>Haplorrhini</taxon>
        <taxon>Platyrrhini</taxon>
        <taxon>Cebidae</taxon>
        <taxon>Cebinae</taxon>
        <taxon>Cebus</taxon>
    </lineage>
</organism>
<keyword evidence="6" id="KW-0472">Membrane</keyword>
<dbReference type="GO" id="GO:0048471">
    <property type="term" value="C:perinuclear region of cytoplasm"/>
    <property type="evidence" value="ECO:0007669"/>
    <property type="project" value="UniProtKB-SubCell"/>
</dbReference>
<reference evidence="15" key="2">
    <citation type="submission" date="2025-09" db="UniProtKB">
        <authorList>
            <consortium name="Ensembl"/>
        </authorList>
    </citation>
    <scope>IDENTIFICATION</scope>
</reference>
<evidence type="ECO:0000256" key="8">
    <source>
        <dbReference type="ARBA" id="ARBA00023329"/>
    </source>
</evidence>
<dbReference type="InterPro" id="IPR041611">
    <property type="entry name" value="SKICH"/>
</dbReference>
<name>A0A2K5PPK7_CEBIM</name>
<evidence type="ECO:0000256" key="9">
    <source>
        <dbReference type="ARBA" id="ARBA00037854"/>
    </source>
</evidence>
<evidence type="ECO:0000256" key="6">
    <source>
        <dbReference type="ARBA" id="ARBA00023136"/>
    </source>
</evidence>
<dbReference type="AlphaFoldDB" id="A0A2K5PPK7"/>
<comment type="similarity">
    <text evidence="10">Belongs to the CALCOCO family.</text>
</comment>
<feature type="coiled-coil region" evidence="13">
    <location>
        <begin position="126"/>
        <end position="220"/>
    </location>
</feature>
<dbReference type="Proteomes" id="UP000233040">
    <property type="component" value="Unassembled WGS sequence"/>
</dbReference>
<evidence type="ECO:0000313" key="16">
    <source>
        <dbReference type="Proteomes" id="UP000233040"/>
    </source>
</evidence>
<keyword evidence="4" id="KW-0072">Autophagy</keyword>
<dbReference type="PANTHER" id="PTHR31915:SF4">
    <property type="entry name" value="CALCIUM-BINDING AND COILED-COIL DOMAIN-CONTAINING PROTEIN 2"/>
    <property type="match status" value="1"/>
</dbReference>
<protein>
    <recommendedName>
        <fullName evidence="11">Calcium-binding and coiled-coil domain-containing protein 2</fullName>
    </recommendedName>
    <alternativeName>
        <fullName evidence="12">Nuclear domain 10 protein NDP52</fullName>
    </alternativeName>
</protein>
<evidence type="ECO:0000256" key="13">
    <source>
        <dbReference type="SAM" id="Coils"/>
    </source>
</evidence>
<dbReference type="GO" id="GO:0031410">
    <property type="term" value="C:cytoplasmic vesicle"/>
    <property type="evidence" value="ECO:0007669"/>
    <property type="project" value="UniProtKB-KW"/>
</dbReference>
<evidence type="ECO:0000256" key="11">
    <source>
        <dbReference type="ARBA" id="ARBA00040931"/>
    </source>
</evidence>
<accession>A0A2K5PPK7</accession>
<keyword evidence="16" id="KW-1185">Reference proteome</keyword>
<evidence type="ECO:0000313" key="15">
    <source>
        <dbReference type="Ensembl" id="ENSCCAP00000005562.1"/>
    </source>
</evidence>
<evidence type="ECO:0000256" key="2">
    <source>
        <dbReference type="ARBA" id="ARBA00004556"/>
    </source>
</evidence>
<dbReference type="Ensembl" id="ENSCCAT00000022903.1">
    <property type="protein sequence ID" value="ENSCCAP00000005562.1"/>
    <property type="gene ID" value="ENSCCAG00000020518.1"/>
</dbReference>
<dbReference type="GO" id="GO:0016605">
    <property type="term" value="C:PML body"/>
    <property type="evidence" value="ECO:0007669"/>
    <property type="project" value="TreeGrafter"/>
</dbReference>
<dbReference type="GO" id="GO:0005856">
    <property type="term" value="C:cytoskeleton"/>
    <property type="evidence" value="ECO:0007669"/>
    <property type="project" value="UniProtKB-SubCell"/>
</dbReference>
<dbReference type="InterPro" id="IPR051002">
    <property type="entry name" value="UBA_autophagy_assoc_protein"/>
</dbReference>
<dbReference type="PANTHER" id="PTHR31915">
    <property type="entry name" value="SKICH DOMAIN-CONTAINING PROTEIN"/>
    <property type="match status" value="1"/>
</dbReference>
<evidence type="ECO:0000256" key="10">
    <source>
        <dbReference type="ARBA" id="ARBA00037963"/>
    </source>
</evidence>
<dbReference type="STRING" id="9516.ENSCCAP00000005562"/>
<keyword evidence="3" id="KW-0963">Cytoplasm</keyword>
<sequence>MEKTVEDPPTSAVLLYHCHFSQVIFNSVETFYIPGRDVTCHYAFTQHFIPHLKDWIGIFRLGWKTTPKQQEVQFKAYCLPKDDEYYQFCYVGQDDVVQGASISFQFHPENEEDILVVTTQGEVEEIEQHNKDCVSLQKQNSHMQTELQKKQEELETLQSINKKWELKVKEQEDCWETELRQLKEQNQKMSSENEKMEIRVDQLQAQLSNREKEMEKLVQGDQDKTEQLEHLLTEQRKDQKKLERPLEEMKQNETTAMKKQQELTDENFHLSRRLSENRIICNVLLEGENDLLKRENSRLLSYMGLDFNSLPYQVSISDEGGTGQNPGLVYGNPYSDIQESSSPSLLSIKKCPICKDDICDYTLEQQQMQSLCSNCPICGKIFPIFEDHVFCHSL</sequence>
<dbReference type="GO" id="GO:0098792">
    <property type="term" value="P:xenophagy"/>
    <property type="evidence" value="ECO:0007669"/>
    <property type="project" value="TreeGrafter"/>
</dbReference>
<dbReference type="OMA" id="XGEVEEI"/>